<evidence type="ECO:0000259" key="5">
    <source>
        <dbReference type="PROSITE" id="PS51007"/>
    </source>
</evidence>
<dbReference type="PANTHER" id="PTHR35008:SF8">
    <property type="entry name" value="ALCOHOL DEHYDROGENASE CYTOCHROME C SUBUNIT"/>
    <property type="match status" value="1"/>
</dbReference>
<keyword evidence="3 4" id="KW-0408">Iron</keyword>
<dbReference type="PANTHER" id="PTHR35008">
    <property type="entry name" value="BLL4482 PROTEIN-RELATED"/>
    <property type="match status" value="1"/>
</dbReference>
<accession>A0AA49PYR4</accession>
<dbReference type="GO" id="GO:0046872">
    <property type="term" value="F:metal ion binding"/>
    <property type="evidence" value="ECO:0007669"/>
    <property type="project" value="UniProtKB-KW"/>
</dbReference>
<dbReference type="EMBL" id="CP120682">
    <property type="protein sequence ID" value="WKN39828.1"/>
    <property type="molecule type" value="Genomic_DNA"/>
</dbReference>
<dbReference type="SUPFAM" id="SSF46626">
    <property type="entry name" value="Cytochrome c"/>
    <property type="match status" value="1"/>
</dbReference>
<dbReference type="Pfam" id="PF00034">
    <property type="entry name" value="Cytochrom_C"/>
    <property type="match status" value="1"/>
</dbReference>
<evidence type="ECO:0000256" key="4">
    <source>
        <dbReference type="PROSITE-ProRule" id="PRU00433"/>
    </source>
</evidence>
<dbReference type="GO" id="GO:0009055">
    <property type="term" value="F:electron transfer activity"/>
    <property type="evidence" value="ECO:0007669"/>
    <property type="project" value="InterPro"/>
</dbReference>
<sequence>MTYSYLFISTALYAASVLFSWYQPAPSSSVQQTEPDLQESIKLGQEIYQGYCLACHMATGEGIPGAFPPLAKSDYLMADKERSIKQVLQGSQGEMVVNGQTYNGVMPPQPLSDEEVAHVLNYVRNSWGNEGEVVTFAEVQAVRDDL</sequence>
<evidence type="ECO:0000256" key="2">
    <source>
        <dbReference type="ARBA" id="ARBA00022723"/>
    </source>
</evidence>
<dbReference type="GO" id="GO:0020037">
    <property type="term" value="F:heme binding"/>
    <property type="evidence" value="ECO:0007669"/>
    <property type="project" value="InterPro"/>
</dbReference>
<proteinExistence type="predicted"/>
<evidence type="ECO:0000256" key="1">
    <source>
        <dbReference type="ARBA" id="ARBA00022617"/>
    </source>
</evidence>
<reference evidence="6" key="2">
    <citation type="journal article" date="2024" name="Antonie Van Leeuwenhoek">
        <title>Roseihalotalea indica gen. nov., sp. nov., a halophilic Bacteroidetes from mesopelagic Southwest Indian Ocean with higher carbohydrate metabolic potential.</title>
        <authorList>
            <person name="Chen B."/>
            <person name="Zhang M."/>
            <person name="Lin D."/>
            <person name="Ye J."/>
            <person name="Tang K."/>
        </authorList>
    </citation>
    <scope>NUCLEOTIDE SEQUENCE</scope>
    <source>
        <strain evidence="6">TK19036</strain>
    </source>
</reference>
<reference evidence="6" key="1">
    <citation type="journal article" date="2023" name="Comput. Struct. Biotechnol. J.">
        <title>Discovery of a novel marine Bacteroidetes with a rich repertoire of carbohydrate-active enzymes.</title>
        <authorList>
            <person name="Chen B."/>
            <person name="Liu G."/>
            <person name="Chen Q."/>
            <person name="Wang H."/>
            <person name="Liu L."/>
            <person name="Tang K."/>
        </authorList>
    </citation>
    <scope>NUCLEOTIDE SEQUENCE</scope>
    <source>
        <strain evidence="6">TK19036</strain>
    </source>
</reference>
<evidence type="ECO:0000256" key="3">
    <source>
        <dbReference type="ARBA" id="ARBA00023004"/>
    </source>
</evidence>
<dbReference type="InterPro" id="IPR051459">
    <property type="entry name" value="Cytochrome_c-type_DH"/>
</dbReference>
<dbReference type="PROSITE" id="PS51007">
    <property type="entry name" value="CYTC"/>
    <property type="match status" value="1"/>
</dbReference>
<keyword evidence="2 4" id="KW-0479">Metal-binding</keyword>
<keyword evidence="1 4" id="KW-0349">Heme</keyword>
<organism evidence="6">
    <name type="scientific">Roseihalotalea indica</name>
    <dbReference type="NCBI Taxonomy" id="2867963"/>
    <lineage>
        <taxon>Bacteria</taxon>
        <taxon>Pseudomonadati</taxon>
        <taxon>Bacteroidota</taxon>
        <taxon>Cytophagia</taxon>
        <taxon>Cytophagales</taxon>
        <taxon>Catalimonadaceae</taxon>
        <taxon>Roseihalotalea</taxon>
    </lineage>
</organism>
<feature type="domain" description="Cytochrome c" evidence="5">
    <location>
        <begin position="39"/>
        <end position="127"/>
    </location>
</feature>
<dbReference type="InterPro" id="IPR036909">
    <property type="entry name" value="Cyt_c-like_dom_sf"/>
</dbReference>
<dbReference type="InterPro" id="IPR009056">
    <property type="entry name" value="Cyt_c-like_dom"/>
</dbReference>
<dbReference type="Gene3D" id="1.10.760.10">
    <property type="entry name" value="Cytochrome c-like domain"/>
    <property type="match status" value="1"/>
</dbReference>
<evidence type="ECO:0000313" key="6">
    <source>
        <dbReference type="EMBL" id="WKN39828.1"/>
    </source>
</evidence>
<dbReference type="AlphaFoldDB" id="A0AA49PYR4"/>
<protein>
    <submittedName>
        <fullName evidence="6">Cytochrome c</fullName>
    </submittedName>
</protein>
<gene>
    <name evidence="6" type="ORF">K4G66_14120</name>
</gene>
<name>A0AA49PYR4_9BACT</name>